<evidence type="ECO:0000313" key="3">
    <source>
        <dbReference type="Proteomes" id="UP000011082"/>
    </source>
</evidence>
<name>L2GJV1_VITCO</name>
<feature type="domain" description="Exportin-2 central" evidence="1">
    <location>
        <begin position="134"/>
        <end position="247"/>
    </location>
</feature>
<keyword evidence="3" id="KW-1185">Reference proteome</keyword>
<reference evidence="3" key="1">
    <citation type="submission" date="2011-05" db="EMBL/GenBank/DDBJ databases">
        <title>The genome sequence of Vittaforma corneae strain ATCC 50505.</title>
        <authorList>
            <consortium name="The Broad Institute Genome Sequencing Platform"/>
            <person name="Cuomo C."/>
            <person name="Didier E."/>
            <person name="Bowers L."/>
            <person name="Young S.K."/>
            <person name="Zeng Q."/>
            <person name="Gargeya S."/>
            <person name="Fitzgerald M."/>
            <person name="Haas B."/>
            <person name="Abouelleil A."/>
            <person name="Alvarado L."/>
            <person name="Arachchi H.M."/>
            <person name="Berlin A."/>
            <person name="Chapman S.B."/>
            <person name="Gearin G."/>
            <person name="Goldberg J."/>
            <person name="Griggs A."/>
            <person name="Gujja S."/>
            <person name="Hansen M."/>
            <person name="Heiman D."/>
            <person name="Howarth C."/>
            <person name="Larimer J."/>
            <person name="Lui A."/>
            <person name="MacDonald P.J.P."/>
            <person name="McCowen C."/>
            <person name="Montmayeur A."/>
            <person name="Murphy C."/>
            <person name="Neiman D."/>
            <person name="Pearson M."/>
            <person name="Priest M."/>
            <person name="Roberts A."/>
            <person name="Saif S."/>
            <person name="Shea T."/>
            <person name="Sisk P."/>
            <person name="Stolte C."/>
            <person name="Sykes S."/>
            <person name="Wortman J."/>
            <person name="Nusbaum C."/>
            <person name="Birren B."/>
        </authorList>
    </citation>
    <scope>NUCLEOTIDE SEQUENCE [LARGE SCALE GENOMIC DNA]</scope>
    <source>
        <strain evidence="3">ATCC 50505</strain>
    </source>
</reference>
<dbReference type="HOGENOM" id="CLU_384955_0_0_1"/>
<organism evidence="2 3">
    <name type="scientific">Vittaforma corneae (strain ATCC 50505)</name>
    <name type="common">Microsporidian parasite</name>
    <name type="synonym">Nosema corneum</name>
    <dbReference type="NCBI Taxonomy" id="993615"/>
    <lineage>
        <taxon>Eukaryota</taxon>
        <taxon>Fungi</taxon>
        <taxon>Fungi incertae sedis</taxon>
        <taxon>Microsporidia</taxon>
        <taxon>Nosematidae</taxon>
        <taxon>Vittaforma</taxon>
    </lineage>
</organism>
<dbReference type="STRING" id="993615.L2GJV1"/>
<dbReference type="Gene3D" id="1.25.10.10">
    <property type="entry name" value="Leucine-rich Repeat Variant"/>
    <property type="match status" value="1"/>
</dbReference>
<dbReference type="EMBL" id="JH370149">
    <property type="protein sequence ID" value="ELA41148.1"/>
    <property type="molecule type" value="Genomic_DNA"/>
</dbReference>
<protein>
    <recommendedName>
        <fullName evidence="1">Exportin-2 central domain-containing protein</fullName>
    </recommendedName>
</protein>
<dbReference type="OMA" id="YSLVYQD"/>
<dbReference type="RefSeq" id="XP_007605292.1">
    <property type="nucleotide sequence ID" value="XM_007605230.1"/>
</dbReference>
<dbReference type="AlphaFoldDB" id="L2GJV1"/>
<dbReference type="InParanoid" id="L2GJV1"/>
<dbReference type="GeneID" id="19882557"/>
<proteinExistence type="predicted"/>
<evidence type="ECO:0000259" key="1">
    <source>
        <dbReference type="Pfam" id="PF08506"/>
    </source>
</evidence>
<accession>L2GJV1</accession>
<dbReference type="Pfam" id="PF08506">
    <property type="entry name" value="Cse1"/>
    <property type="match status" value="1"/>
</dbReference>
<gene>
    <name evidence="2" type="ORF">VICG_01847</name>
</gene>
<dbReference type="Proteomes" id="UP000011082">
    <property type="component" value="Unassembled WGS sequence"/>
</dbReference>
<sequence length="707" mass="82864">MEIPPRTTETLLKKLLQNPSEENYEQMAAFISGAGYEDFISSLKRNNTLSIIFLKNYVQRWIDSNTLQNFYSEEFITFLIQCCIEGVISNSNWVHVADFLEVLSNNYLISEQTVQLLIDRRVENQRVFILIDSVFKKYTVHPRSNRLFAEINRSIEMFFPVFVELFFTPAIIDEVDKAYQEVLVSAQRVMLGESNELIHTTLKARFDTDQEYILSIFYSLTYQDIHPYFEDNIQHFLKIFFILFNQNQIIVNQIFDLFISKYPEITNFDLIILTLSRIDTLDGLIVNTLTNAFNYSRSFPAVILGFLRRTLRISKMEDWLTTTQNLVRGNDVQRGFVHRLIRLLNCDVHAFEGEPKFFVAAVLRFKDQSLLNEAFSAIKTMNTDTSLIFTIFRYLLTVQEYSECNLEYLNTDVRFICMKYLSNFLKSKDAYHRDILLSSRIFNHSSGLQSVSPNALTSYLGLDVNKVLSILTASLDEFSSELLFRIVKCDETLLTPLLYDIITRLFKNILKIPLTSLTYILDIYILLSIKLKRYNLELIETIFNEEMIDFYNVCFLYISVLMRETDVKQNFILQILSQDELWKTKELHSGLSFILISAYEMGIINRAQIESISQFLDGYTKILVLHKLSIQMTGEYTEEENYLVNGIFDGNWFLESFMNKKYARLVLKKLVRDENVPIPIKQKVIEKNLINVEYENVLHSIVKYFDI</sequence>
<dbReference type="VEuPathDB" id="MicrosporidiaDB:VICG_01847"/>
<dbReference type="InterPro" id="IPR013713">
    <property type="entry name" value="XPO2_central"/>
</dbReference>
<evidence type="ECO:0000313" key="2">
    <source>
        <dbReference type="EMBL" id="ELA41148.1"/>
    </source>
</evidence>
<dbReference type="InterPro" id="IPR011989">
    <property type="entry name" value="ARM-like"/>
</dbReference>
<dbReference type="GO" id="GO:0006886">
    <property type="term" value="P:intracellular protein transport"/>
    <property type="evidence" value="ECO:0007669"/>
    <property type="project" value="InterPro"/>
</dbReference>
<dbReference type="OrthoDB" id="2189043at2759"/>